<dbReference type="AlphaFoldDB" id="A0A382DAP5"/>
<sequence length="451" mass="52078">MVSYELDRFGGWKGKRSQATGYFRVEKDERWWLVTPEGNAFLSFGINHLHPDLWQQNFNAETWKSRLGVEDIHGSEFVPALKTWFVETCRRYGINTVGVHSDLSIANHQQPSLPYVQPIEFVDIPHYRDDVADEDFVDVFSDGFRTHCDQMAKEIAAPLRDDPFLFAYAMTDCPLLTEEDCRERTDTIGGAPRKSRIGWPRRLRNLPRTAPGKQAYTETMRVIYQSQITDFNDTYDTRFESFDDLINAEGWRPDTDLSNGNETRDNVAFLKKVVSKYYQTARESILRHDPNHLFIGDKLNANTDSLDTLLPITSKYTDVIFIQMYGRYDVQGRGLDRWTKVTDKPFINGDTSYTMITENMPRPYGPVADDLAQRAEWTDELFINAFARPEFIGWHYCGLIDTPNLIPDKRLRQHSGFLDAHGTPYPDLEAVLNRRIKEMYKIATGGTNSGY</sequence>
<dbReference type="Gene3D" id="3.20.20.80">
    <property type="entry name" value="Glycosidases"/>
    <property type="match status" value="1"/>
</dbReference>
<proteinExistence type="predicted"/>
<protein>
    <recommendedName>
        <fullName evidence="2">Glycoside hydrolase family 42 N-terminal domain-containing protein</fullName>
    </recommendedName>
</protein>
<reference evidence="1" key="1">
    <citation type="submission" date="2018-05" db="EMBL/GenBank/DDBJ databases">
        <authorList>
            <person name="Lanie J.A."/>
            <person name="Ng W.-L."/>
            <person name="Kazmierczak K.M."/>
            <person name="Andrzejewski T.M."/>
            <person name="Davidsen T.M."/>
            <person name="Wayne K.J."/>
            <person name="Tettelin H."/>
            <person name="Glass J.I."/>
            <person name="Rusch D."/>
            <person name="Podicherti R."/>
            <person name="Tsui H.-C.T."/>
            <person name="Winkler M.E."/>
        </authorList>
    </citation>
    <scope>NUCLEOTIDE SEQUENCE</scope>
</reference>
<gene>
    <name evidence="1" type="ORF">METZ01_LOCUS188420</name>
</gene>
<organism evidence="1">
    <name type="scientific">marine metagenome</name>
    <dbReference type="NCBI Taxonomy" id="408172"/>
    <lineage>
        <taxon>unclassified sequences</taxon>
        <taxon>metagenomes</taxon>
        <taxon>ecological metagenomes</taxon>
    </lineage>
</organism>
<dbReference type="InterPro" id="IPR017853">
    <property type="entry name" value="GH"/>
</dbReference>
<evidence type="ECO:0000313" key="1">
    <source>
        <dbReference type="EMBL" id="SVB35566.1"/>
    </source>
</evidence>
<name>A0A382DAP5_9ZZZZ</name>
<evidence type="ECO:0008006" key="2">
    <source>
        <dbReference type="Google" id="ProtNLM"/>
    </source>
</evidence>
<dbReference type="EMBL" id="UINC01038484">
    <property type="protein sequence ID" value="SVB35566.1"/>
    <property type="molecule type" value="Genomic_DNA"/>
</dbReference>
<accession>A0A382DAP5</accession>
<dbReference type="SUPFAM" id="SSF51445">
    <property type="entry name" value="(Trans)glycosidases"/>
    <property type="match status" value="1"/>
</dbReference>